<dbReference type="Proteomes" id="UP001148662">
    <property type="component" value="Unassembled WGS sequence"/>
</dbReference>
<name>A0ACC1T8B1_9APHY</name>
<organism evidence="1 2">
    <name type="scientific">Phlebia brevispora</name>
    <dbReference type="NCBI Taxonomy" id="194682"/>
    <lineage>
        <taxon>Eukaryota</taxon>
        <taxon>Fungi</taxon>
        <taxon>Dikarya</taxon>
        <taxon>Basidiomycota</taxon>
        <taxon>Agaricomycotina</taxon>
        <taxon>Agaricomycetes</taxon>
        <taxon>Polyporales</taxon>
        <taxon>Meruliaceae</taxon>
        <taxon>Phlebia</taxon>
    </lineage>
</organism>
<proteinExistence type="predicted"/>
<comment type="caution">
    <text evidence="1">The sequence shown here is derived from an EMBL/GenBank/DDBJ whole genome shotgun (WGS) entry which is preliminary data.</text>
</comment>
<gene>
    <name evidence="1" type="ORF">NM688_g2681</name>
</gene>
<sequence length="301" mass="33086">MLFTSYSVLERHHAIPGNELNAISSPFPKAEKRRGTCLVSQTPARFRSRPSPRVRHAAGHLKGPSAPQVCVARSPPSVISQGRSVYTLFTLTPMIMANIYAPPFSFWSRAISTIFGRDHDANLALKVLGPSGDYTKFWQSVAIFSATLLTMAVAMLQISRVADSTLAMPFLLSALELASYGLVVNYTAYTICYYVRSTEHVDALRRASETTSRRLLSSALVLLPVIALWASLLITTAFIAAYMCSSSMCDGIDSFLARIAWIGKPLFIVSTAVTQLTHAFIIGWVYTHYRAGLLQSVDIRV</sequence>
<keyword evidence="2" id="KW-1185">Reference proteome</keyword>
<protein>
    <submittedName>
        <fullName evidence="1">Uncharacterized protein</fullName>
    </submittedName>
</protein>
<evidence type="ECO:0000313" key="1">
    <source>
        <dbReference type="EMBL" id="KAJ3555253.1"/>
    </source>
</evidence>
<reference evidence="1" key="1">
    <citation type="submission" date="2022-07" db="EMBL/GenBank/DDBJ databases">
        <title>Genome Sequence of Phlebia brevispora.</title>
        <authorList>
            <person name="Buettner E."/>
        </authorList>
    </citation>
    <scope>NUCLEOTIDE SEQUENCE</scope>
    <source>
        <strain evidence="1">MPL23</strain>
    </source>
</reference>
<dbReference type="EMBL" id="JANHOG010000349">
    <property type="protein sequence ID" value="KAJ3555253.1"/>
    <property type="molecule type" value="Genomic_DNA"/>
</dbReference>
<accession>A0ACC1T8B1</accession>
<evidence type="ECO:0000313" key="2">
    <source>
        <dbReference type="Proteomes" id="UP001148662"/>
    </source>
</evidence>